<evidence type="ECO:0000313" key="2">
    <source>
        <dbReference type="EMBL" id="QDU42780.1"/>
    </source>
</evidence>
<dbReference type="Gene3D" id="2.60.120.620">
    <property type="entry name" value="q2cbj1_9rhob like domain"/>
    <property type="match status" value="1"/>
</dbReference>
<dbReference type="AlphaFoldDB" id="A0A517ZJX5"/>
<organism evidence="2 3">
    <name type="scientific">Symmachiella dynata</name>
    <dbReference type="NCBI Taxonomy" id="2527995"/>
    <lineage>
        <taxon>Bacteria</taxon>
        <taxon>Pseudomonadati</taxon>
        <taxon>Planctomycetota</taxon>
        <taxon>Planctomycetia</taxon>
        <taxon>Planctomycetales</taxon>
        <taxon>Planctomycetaceae</taxon>
        <taxon>Symmachiella</taxon>
    </lineage>
</organism>
<dbReference type="Pfam" id="PF13640">
    <property type="entry name" value="2OG-FeII_Oxy_3"/>
    <property type="match status" value="1"/>
</dbReference>
<dbReference type="RefSeq" id="WP_145374788.1">
    <property type="nucleotide sequence ID" value="NZ_CP036276.1"/>
</dbReference>
<protein>
    <recommendedName>
        <fullName evidence="1">Prolyl 4-hydroxylase alpha subunit Fe(2+) 2OG dioxygenase domain-containing protein</fullName>
    </recommendedName>
</protein>
<sequence length="270" mass="30905">MSVLQTPMIREIDFESAATQFRAAAPFPHICFDNFLLPEAAATIESDFPSFEEAKRLGKGFSAVNERGKYQVTDSELFPAAIKQLHEELQSPEFVENLRTLSGFKDLVGDPELVGGGMHQTGPRGHLDVHIDFNYIKHRQLHRRLNILVFFNRDWRDEWGGKTELWDENVKNLAHSFAPIYNRCVIFETSEISWHGVSAVTCPPSTSRKSFAGYYYTPCTAEEIDNSGHGTIFQARPTEHSKRYVSMPVQSMRRWLRRKISVGLRGIRQK</sequence>
<evidence type="ECO:0000313" key="3">
    <source>
        <dbReference type="Proteomes" id="UP000319383"/>
    </source>
</evidence>
<keyword evidence="3" id="KW-1185">Reference proteome</keyword>
<dbReference type="KEGG" id="sdyn:Mal52_12480"/>
<name>A0A517ZJX5_9PLAN</name>
<proteinExistence type="predicted"/>
<dbReference type="Proteomes" id="UP000319383">
    <property type="component" value="Chromosome"/>
</dbReference>
<dbReference type="EMBL" id="CP036276">
    <property type="protein sequence ID" value="QDU42780.1"/>
    <property type="molecule type" value="Genomic_DNA"/>
</dbReference>
<feature type="domain" description="Prolyl 4-hydroxylase alpha subunit Fe(2+) 2OG dioxygenase" evidence="1">
    <location>
        <begin position="118"/>
        <end position="216"/>
    </location>
</feature>
<reference evidence="2 3" key="1">
    <citation type="submission" date="2019-02" db="EMBL/GenBank/DDBJ databases">
        <title>Deep-cultivation of Planctomycetes and their phenomic and genomic characterization uncovers novel biology.</title>
        <authorList>
            <person name="Wiegand S."/>
            <person name="Jogler M."/>
            <person name="Boedeker C."/>
            <person name="Pinto D."/>
            <person name="Vollmers J."/>
            <person name="Rivas-Marin E."/>
            <person name="Kohn T."/>
            <person name="Peeters S.H."/>
            <person name="Heuer A."/>
            <person name="Rast P."/>
            <person name="Oberbeckmann S."/>
            <person name="Bunk B."/>
            <person name="Jeske O."/>
            <person name="Meyerdierks A."/>
            <person name="Storesund J.E."/>
            <person name="Kallscheuer N."/>
            <person name="Luecker S."/>
            <person name="Lage O.M."/>
            <person name="Pohl T."/>
            <person name="Merkel B.J."/>
            <person name="Hornburger P."/>
            <person name="Mueller R.-W."/>
            <person name="Bruemmer F."/>
            <person name="Labrenz M."/>
            <person name="Spormann A.M."/>
            <person name="Op den Camp H."/>
            <person name="Overmann J."/>
            <person name="Amann R."/>
            <person name="Jetten M.S.M."/>
            <person name="Mascher T."/>
            <person name="Medema M.H."/>
            <person name="Devos D.P."/>
            <person name="Kaster A.-K."/>
            <person name="Ovreas L."/>
            <person name="Rohde M."/>
            <person name="Galperin M.Y."/>
            <person name="Jogler C."/>
        </authorList>
    </citation>
    <scope>NUCLEOTIDE SEQUENCE [LARGE SCALE GENOMIC DNA]</scope>
    <source>
        <strain evidence="2 3">Mal52</strain>
    </source>
</reference>
<accession>A0A517ZJX5</accession>
<gene>
    <name evidence="2" type="ORF">Mal52_12480</name>
</gene>
<evidence type="ECO:0000259" key="1">
    <source>
        <dbReference type="Pfam" id="PF13640"/>
    </source>
</evidence>
<dbReference type="InterPro" id="IPR044862">
    <property type="entry name" value="Pro_4_hyd_alph_FE2OG_OXY"/>
</dbReference>